<dbReference type="PANTHER" id="PTHR36403:SF1">
    <property type="entry name" value="PROTEIN COFACTOR ASSEMBLY OF COMPLEX C SUBUNIT B CCB2, CHLOROPLASTIC"/>
    <property type="match status" value="1"/>
</dbReference>
<evidence type="ECO:0000313" key="1">
    <source>
        <dbReference type="EMBL" id="KAK9835918.1"/>
    </source>
</evidence>
<name>A0AAW1RQY7_9CHLO</name>
<dbReference type="InterPro" id="IPR044970">
    <property type="entry name" value="CCB2"/>
</dbReference>
<evidence type="ECO:0000313" key="2">
    <source>
        <dbReference type="Proteomes" id="UP001438707"/>
    </source>
</evidence>
<proteinExistence type="predicted"/>
<dbReference type="Pfam" id="PF11152">
    <property type="entry name" value="CCB2_CCB4"/>
    <property type="match status" value="1"/>
</dbReference>
<dbReference type="Proteomes" id="UP001438707">
    <property type="component" value="Unassembled WGS sequence"/>
</dbReference>
<dbReference type="PANTHER" id="PTHR36403">
    <property type="entry name" value="PROTEIN COFACTOR ASSEMBLY OF COMPLEX C SUBUNIT B CCB2, CHLOROPLASTIC"/>
    <property type="match status" value="1"/>
</dbReference>
<accession>A0AAW1RQY7</accession>
<dbReference type="AlphaFoldDB" id="A0AAW1RQY7"/>
<comment type="caution">
    <text evidence="1">The sequence shown here is derived from an EMBL/GenBank/DDBJ whole genome shotgun (WGS) entry which is preliminary data.</text>
</comment>
<dbReference type="InterPro" id="IPR021325">
    <property type="entry name" value="CCB2/CCB4"/>
</dbReference>
<sequence length="317" mass="33825">MMLGDAPLAGHRKYSLCSSAQYEWGCPRCLRLLPLRPCGRYFKAPRHRKVTAQASKDSGPGKAPDPGTDLAVFQFTLGIPGFDDALVPRIVGAAVIVLLIANHLAASNPAPAQWRTEAVGGVLGLIGIAAPSVDRLLKSQLPGRGRAKSATLEATTSVLAFSGNLPQNVKQELAWCTYSLVCNVNCSCVLIVDGDNAVIGARGFFGQSPMIAKQSEDNLQLFTRIWRQMQAGAQAESKSEPSQQMSEAAQRLPAELRAILTAGTARDIRACRAPSDSQGVSILMVAEPSARLSPSELKWASMIAQKVQSCLQPQPAH</sequence>
<dbReference type="GO" id="GO:0010190">
    <property type="term" value="P:cytochrome b6f complex assembly"/>
    <property type="evidence" value="ECO:0007669"/>
    <property type="project" value="InterPro"/>
</dbReference>
<reference evidence="1 2" key="1">
    <citation type="journal article" date="2024" name="Nat. Commun.">
        <title>Phylogenomics reveals the evolutionary origins of lichenization in chlorophyte algae.</title>
        <authorList>
            <person name="Puginier C."/>
            <person name="Libourel C."/>
            <person name="Otte J."/>
            <person name="Skaloud P."/>
            <person name="Haon M."/>
            <person name="Grisel S."/>
            <person name="Petersen M."/>
            <person name="Berrin J.G."/>
            <person name="Delaux P.M."/>
            <person name="Dal Grande F."/>
            <person name="Keller J."/>
        </authorList>
    </citation>
    <scope>NUCLEOTIDE SEQUENCE [LARGE SCALE GENOMIC DNA]</scope>
    <source>
        <strain evidence="1 2">SAG 2145</strain>
    </source>
</reference>
<organism evidence="1 2">
    <name type="scientific">Apatococcus lobatus</name>
    <dbReference type="NCBI Taxonomy" id="904363"/>
    <lineage>
        <taxon>Eukaryota</taxon>
        <taxon>Viridiplantae</taxon>
        <taxon>Chlorophyta</taxon>
        <taxon>core chlorophytes</taxon>
        <taxon>Trebouxiophyceae</taxon>
        <taxon>Chlorellales</taxon>
        <taxon>Chlorellaceae</taxon>
        <taxon>Apatococcus</taxon>
    </lineage>
</organism>
<protein>
    <submittedName>
        <fullName evidence="1">Uncharacterized protein</fullName>
    </submittedName>
</protein>
<dbReference type="EMBL" id="JALJOS010000008">
    <property type="protein sequence ID" value="KAK9835918.1"/>
    <property type="molecule type" value="Genomic_DNA"/>
</dbReference>
<gene>
    <name evidence="1" type="ORF">WJX74_010953</name>
</gene>
<keyword evidence="2" id="KW-1185">Reference proteome</keyword>